<evidence type="ECO:0000313" key="1">
    <source>
        <dbReference type="EMBL" id="SON57092.1"/>
    </source>
</evidence>
<dbReference type="Proteomes" id="UP000223606">
    <property type="component" value="Chromosome 1"/>
</dbReference>
<organism evidence="1 2">
    <name type="scientific">Hartmannibacter diazotrophicus</name>
    <dbReference type="NCBI Taxonomy" id="1482074"/>
    <lineage>
        <taxon>Bacteria</taxon>
        <taxon>Pseudomonadati</taxon>
        <taxon>Pseudomonadota</taxon>
        <taxon>Alphaproteobacteria</taxon>
        <taxon>Hyphomicrobiales</taxon>
        <taxon>Pleomorphomonadaceae</taxon>
        <taxon>Hartmannibacter</taxon>
    </lineage>
</organism>
<proteinExistence type="predicted"/>
<dbReference type="OrthoDB" id="344729at2"/>
<evidence type="ECO:0008006" key="3">
    <source>
        <dbReference type="Google" id="ProtNLM"/>
    </source>
</evidence>
<dbReference type="NCBIfam" id="NF041384">
    <property type="entry name" value="YHS_seleno_dom"/>
    <property type="match status" value="1"/>
</dbReference>
<name>A0A2C9D9U9_9HYPH</name>
<dbReference type="AlphaFoldDB" id="A0A2C9D9U9"/>
<accession>A0A2C9D9U9</accession>
<dbReference type="EMBL" id="LT960614">
    <property type="protein sequence ID" value="SON57092.1"/>
    <property type="molecule type" value="Genomic_DNA"/>
</dbReference>
<dbReference type="KEGG" id="hdi:HDIA_3551"/>
<reference evidence="2" key="1">
    <citation type="submission" date="2017-09" db="EMBL/GenBank/DDBJ databases">
        <title>Genome sequence of Nannocystis excedens DSM 71.</title>
        <authorList>
            <person name="Blom J."/>
        </authorList>
    </citation>
    <scope>NUCLEOTIDE SEQUENCE [LARGE SCALE GENOMIC DNA]</scope>
    <source>
        <strain evidence="2">type strain: E19</strain>
    </source>
</reference>
<dbReference type="RefSeq" id="WP_157775720.1">
    <property type="nucleotide sequence ID" value="NZ_LT960614.1"/>
</dbReference>
<keyword evidence="2" id="KW-1185">Reference proteome</keyword>
<protein>
    <recommendedName>
        <fullName evidence="3">YHS domain protein</fullName>
    </recommendedName>
</protein>
<gene>
    <name evidence="1" type="ORF">HDIA_3551</name>
</gene>
<evidence type="ECO:0000313" key="2">
    <source>
        <dbReference type="Proteomes" id="UP000223606"/>
    </source>
</evidence>
<sequence length="171" mass="19485">MTATMRPRKRRPAGERHRCARLPWLLAAAMSFIAALPAFALSDRIVHDPYTGLAIEGYDPVAYFIVGKPVRGRKEREIFQGNVFWRFDNEGNQQAFVAHPQVYQPAYGGYSALSISRGLPVPGDPRIFVVRDGRLFLFATDVQRQVWLRDPESLIEMADRQWPDVRTTLSP</sequence>